<feature type="transmembrane region" description="Helical" evidence="9">
    <location>
        <begin position="93"/>
        <end position="112"/>
    </location>
</feature>
<feature type="transmembrane region" description="Helical" evidence="9">
    <location>
        <begin position="155"/>
        <end position="178"/>
    </location>
</feature>
<comment type="subcellular location">
    <subcellularLocation>
        <location evidence="1">Membrane</location>
        <topology evidence="1">Multi-pass membrane protein</topology>
    </subcellularLocation>
</comment>
<evidence type="ECO:0000256" key="3">
    <source>
        <dbReference type="ARBA" id="ARBA00022692"/>
    </source>
</evidence>
<evidence type="ECO:0000256" key="8">
    <source>
        <dbReference type="ARBA" id="ARBA00041910"/>
    </source>
</evidence>
<evidence type="ECO:0000256" key="7">
    <source>
        <dbReference type="ARBA" id="ARBA00040302"/>
    </source>
</evidence>
<protein>
    <recommendedName>
        <fullName evidence="7">UNC93-like protein MFSD11</fullName>
    </recommendedName>
    <alternativeName>
        <fullName evidence="8">Major facilitator superfamily domain-containing protein 11</fullName>
    </alternativeName>
</protein>
<evidence type="ECO:0000313" key="11">
    <source>
        <dbReference type="Proteomes" id="UP001328107"/>
    </source>
</evidence>
<comment type="similarity">
    <text evidence="2">Belongs to the unc-93 family.</text>
</comment>
<feature type="transmembrane region" description="Helical" evidence="9">
    <location>
        <begin position="244"/>
        <end position="261"/>
    </location>
</feature>
<keyword evidence="5 9" id="KW-0472">Membrane</keyword>
<dbReference type="PANTHER" id="PTHR23294">
    <property type="entry name" value="ET TRANSLATION PRODUCT-RELATED"/>
    <property type="match status" value="1"/>
</dbReference>
<dbReference type="EMBL" id="BTRK01000005">
    <property type="protein sequence ID" value="GMR51486.1"/>
    <property type="molecule type" value="Genomic_DNA"/>
</dbReference>
<dbReference type="AlphaFoldDB" id="A0AAN5CUZ8"/>
<evidence type="ECO:0000256" key="6">
    <source>
        <dbReference type="ARBA" id="ARBA00023180"/>
    </source>
</evidence>
<evidence type="ECO:0000256" key="4">
    <source>
        <dbReference type="ARBA" id="ARBA00022989"/>
    </source>
</evidence>
<feature type="transmembrane region" description="Helical" evidence="9">
    <location>
        <begin position="29"/>
        <end position="49"/>
    </location>
</feature>
<keyword evidence="3 9" id="KW-0812">Transmembrane</keyword>
<feature type="transmembrane region" description="Helical" evidence="9">
    <location>
        <begin position="416"/>
        <end position="435"/>
    </location>
</feature>
<dbReference type="GO" id="GO:0016020">
    <property type="term" value="C:membrane"/>
    <property type="evidence" value="ECO:0007669"/>
    <property type="project" value="UniProtKB-SubCell"/>
</dbReference>
<dbReference type="InterPro" id="IPR010291">
    <property type="entry name" value="Ion_channel_UNC-93"/>
</dbReference>
<reference evidence="11" key="1">
    <citation type="submission" date="2022-10" db="EMBL/GenBank/DDBJ databases">
        <title>Genome assembly of Pristionchus species.</title>
        <authorList>
            <person name="Yoshida K."/>
            <person name="Sommer R.J."/>
        </authorList>
    </citation>
    <scope>NUCLEOTIDE SEQUENCE [LARGE SCALE GENOMIC DNA]</scope>
    <source>
        <strain evidence="11">RS5460</strain>
    </source>
</reference>
<feature type="transmembrane region" description="Helical" evidence="9">
    <location>
        <begin position="70"/>
        <end position="87"/>
    </location>
</feature>
<feature type="transmembrane region" description="Helical" evidence="9">
    <location>
        <begin position="316"/>
        <end position="337"/>
    </location>
</feature>
<dbReference type="Proteomes" id="UP001328107">
    <property type="component" value="Unassembled WGS sequence"/>
</dbReference>
<feature type="transmembrane region" description="Helical" evidence="9">
    <location>
        <begin position="281"/>
        <end position="304"/>
    </location>
</feature>
<sequence>MRKESKPELIAEDELPIVEEEYLPETRNVVQLGYAFFFIIFAFVSQGFYQGPVIKSTPSVDNRSIYNSGAIIYCVGAFVNLVSAPIVDLISAKWAMALGGLFYAIYMIGFLFLNEIYLYIASALLGIGAALVWTAQGTYLTQNSSLEKSARNSAIVWGMMQGSMFAGGIFLYVTSLGGSGGAIPPKTIRMLYGIFTGLSVAGIAISVFFPSAPAHLSPTPIGYRPNAVSLIVSPVKLLITRKLLFLLIIVFAYTGVLQYFWMNLYPAAISQTKAFNMNPTALVGLNAICAGVGECVAGIIFYILFSRPARLGRPIFVLVGAFIHLIAFVLVFINLPADANLTASAAKAYITPSIAIALVTGFLLGFGDACWNIQIFSYLVIYFRKHSSAAFAIYKFFQSALFAAAFFYAPKLQLPWHLLILVIFSILATLAFFVVERITKRAEMVRESLAAAYSE</sequence>
<feature type="transmembrane region" description="Helical" evidence="9">
    <location>
        <begin position="117"/>
        <end position="135"/>
    </location>
</feature>
<evidence type="ECO:0000256" key="1">
    <source>
        <dbReference type="ARBA" id="ARBA00004141"/>
    </source>
</evidence>
<dbReference type="InterPro" id="IPR036259">
    <property type="entry name" value="MFS_trans_sf"/>
</dbReference>
<evidence type="ECO:0000256" key="5">
    <source>
        <dbReference type="ARBA" id="ARBA00023136"/>
    </source>
</evidence>
<feature type="transmembrane region" description="Helical" evidence="9">
    <location>
        <begin position="349"/>
        <end position="371"/>
    </location>
</feature>
<keyword evidence="6" id="KW-0325">Glycoprotein</keyword>
<accession>A0AAN5CUZ8</accession>
<proteinExistence type="inferred from homology"/>
<feature type="transmembrane region" description="Helical" evidence="9">
    <location>
        <begin position="190"/>
        <end position="209"/>
    </location>
</feature>
<feature type="transmembrane region" description="Helical" evidence="9">
    <location>
        <begin position="392"/>
        <end position="410"/>
    </location>
</feature>
<name>A0AAN5CUZ8_9BILA</name>
<evidence type="ECO:0000256" key="2">
    <source>
        <dbReference type="ARBA" id="ARBA00009172"/>
    </source>
</evidence>
<keyword evidence="4 9" id="KW-1133">Transmembrane helix</keyword>
<evidence type="ECO:0000256" key="9">
    <source>
        <dbReference type="SAM" id="Phobius"/>
    </source>
</evidence>
<organism evidence="10 11">
    <name type="scientific">Pristionchus mayeri</name>
    <dbReference type="NCBI Taxonomy" id="1317129"/>
    <lineage>
        <taxon>Eukaryota</taxon>
        <taxon>Metazoa</taxon>
        <taxon>Ecdysozoa</taxon>
        <taxon>Nematoda</taxon>
        <taxon>Chromadorea</taxon>
        <taxon>Rhabditida</taxon>
        <taxon>Rhabditina</taxon>
        <taxon>Diplogasteromorpha</taxon>
        <taxon>Diplogasteroidea</taxon>
        <taxon>Neodiplogasteridae</taxon>
        <taxon>Pristionchus</taxon>
    </lineage>
</organism>
<gene>
    <name evidence="10" type="ORF">PMAYCL1PPCAC_21681</name>
</gene>
<dbReference type="InterPro" id="IPR051617">
    <property type="entry name" value="UNC-93-like_regulator"/>
</dbReference>
<dbReference type="Gene3D" id="1.20.1250.20">
    <property type="entry name" value="MFS general substrate transporter like domains"/>
    <property type="match status" value="1"/>
</dbReference>
<comment type="caution">
    <text evidence="10">The sequence shown here is derived from an EMBL/GenBank/DDBJ whole genome shotgun (WGS) entry which is preliminary data.</text>
</comment>
<dbReference type="Pfam" id="PF05978">
    <property type="entry name" value="UNC-93"/>
    <property type="match status" value="1"/>
</dbReference>
<dbReference type="PANTHER" id="PTHR23294:SF0">
    <property type="entry name" value="UNC93-LIKE PROTEIN MFSD11"/>
    <property type="match status" value="1"/>
</dbReference>
<keyword evidence="11" id="KW-1185">Reference proteome</keyword>
<evidence type="ECO:0000313" key="10">
    <source>
        <dbReference type="EMBL" id="GMR51486.1"/>
    </source>
</evidence>
<dbReference type="SUPFAM" id="SSF103473">
    <property type="entry name" value="MFS general substrate transporter"/>
    <property type="match status" value="1"/>
</dbReference>